<dbReference type="AlphaFoldDB" id="A0A2P2Q500"/>
<sequence length="74" mass="8245">MLYFDASACCVSPSYCWLNNMSEAVCGSSILLKKNMPLRVISCDFGIVEFVWFMSILSVDNFCVLSAGQEFLAK</sequence>
<reference evidence="1" key="1">
    <citation type="submission" date="2018-02" db="EMBL/GenBank/DDBJ databases">
        <title>Rhizophora mucronata_Transcriptome.</title>
        <authorList>
            <person name="Meera S.P."/>
            <person name="Sreeshan A."/>
            <person name="Augustine A."/>
        </authorList>
    </citation>
    <scope>NUCLEOTIDE SEQUENCE</scope>
    <source>
        <tissue evidence="1">Leaf</tissue>
    </source>
</reference>
<name>A0A2P2Q500_RHIMU</name>
<evidence type="ECO:0000313" key="1">
    <source>
        <dbReference type="EMBL" id="MBX62072.1"/>
    </source>
</evidence>
<protein>
    <submittedName>
        <fullName evidence="1">Uncharacterized protein</fullName>
    </submittedName>
</protein>
<accession>A0A2P2Q500</accession>
<dbReference type="EMBL" id="GGEC01081588">
    <property type="protein sequence ID" value="MBX62072.1"/>
    <property type="molecule type" value="Transcribed_RNA"/>
</dbReference>
<organism evidence="1">
    <name type="scientific">Rhizophora mucronata</name>
    <name type="common">Asiatic mangrove</name>
    <dbReference type="NCBI Taxonomy" id="61149"/>
    <lineage>
        <taxon>Eukaryota</taxon>
        <taxon>Viridiplantae</taxon>
        <taxon>Streptophyta</taxon>
        <taxon>Embryophyta</taxon>
        <taxon>Tracheophyta</taxon>
        <taxon>Spermatophyta</taxon>
        <taxon>Magnoliopsida</taxon>
        <taxon>eudicotyledons</taxon>
        <taxon>Gunneridae</taxon>
        <taxon>Pentapetalae</taxon>
        <taxon>rosids</taxon>
        <taxon>fabids</taxon>
        <taxon>Malpighiales</taxon>
        <taxon>Rhizophoraceae</taxon>
        <taxon>Rhizophora</taxon>
    </lineage>
</organism>
<proteinExistence type="predicted"/>